<dbReference type="AlphaFoldDB" id="A0AAD2CWZ2"/>
<evidence type="ECO:0000256" key="1">
    <source>
        <dbReference type="SAM" id="MobiDB-lite"/>
    </source>
</evidence>
<organism evidence="3 4">
    <name type="scientific">Euplotes crassus</name>
    <dbReference type="NCBI Taxonomy" id="5936"/>
    <lineage>
        <taxon>Eukaryota</taxon>
        <taxon>Sar</taxon>
        <taxon>Alveolata</taxon>
        <taxon>Ciliophora</taxon>
        <taxon>Intramacronucleata</taxon>
        <taxon>Spirotrichea</taxon>
        <taxon>Hypotrichia</taxon>
        <taxon>Euplotida</taxon>
        <taxon>Euplotidae</taxon>
        <taxon>Moneuplotes</taxon>
    </lineage>
</organism>
<evidence type="ECO:0000313" key="4">
    <source>
        <dbReference type="Proteomes" id="UP001295684"/>
    </source>
</evidence>
<feature type="region of interest" description="Disordered" evidence="1">
    <location>
        <begin position="149"/>
        <end position="204"/>
    </location>
</feature>
<evidence type="ECO:0000256" key="2">
    <source>
        <dbReference type="SAM" id="SignalP"/>
    </source>
</evidence>
<feature type="compositionally biased region" description="Polar residues" evidence="1">
    <location>
        <begin position="326"/>
        <end position="356"/>
    </location>
</feature>
<feature type="signal peptide" evidence="2">
    <location>
        <begin position="1"/>
        <end position="21"/>
    </location>
</feature>
<comment type="caution">
    <text evidence="3">The sequence shown here is derived from an EMBL/GenBank/DDBJ whole genome shotgun (WGS) entry which is preliminary data.</text>
</comment>
<feature type="compositionally biased region" description="Low complexity" evidence="1">
    <location>
        <begin position="149"/>
        <end position="170"/>
    </location>
</feature>
<feature type="chain" id="PRO_5042070381" evidence="2">
    <location>
        <begin position="22"/>
        <end position="363"/>
    </location>
</feature>
<feature type="compositionally biased region" description="Low complexity" evidence="1">
    <location>
        <begin position="184"/>
        <end position="195"/>
    </location>
</feature>
<dbReference type="Proteomes" id="UP001295684">
    <property type="component" value="Unassembled WGS sequence"/>
</dbReference>
<evidence type="ECO:0000313" key="3">
    <source>
        <dbReference type="EMBL" id="CAI2373132.1"/>
    </source>
</evidence>
<dbReference type="EMBL" id="CAMPGE010014460">
    <property type="protein sequence ID" value="CAI2373132.1"/>
    <property type="molecule type" value="Genomic_DNA"/>
</dbReference>
<name>A0AAD2CWZ2_EUPCR</name>
<protein>
    <submittedName>
        <fullName evidence="3">Uncharacterized protein</fullName>
    </submittedName>
</protein>
<sequence length="363" mass="40282">MLKISARAVLLLVLTIGFTSCSIFEAYNSEDVSFFVQSDVKANVAIMFYDPFQEEGDYEIFKNVEKINGIFLSKGDPARSVDQWVNSLNDGANLLRVDTMNPYNDDAKKSFHVSRTPFLVILEDGNVVFEEALRDGTYNHVRDVLDKSNSASNNNFGSQNFGSGSNSFSNLDSTLQRYGQNAKPQSNNQNGNSPQYDPVDRAEESLEGANKKITKNKQTVENSLKELQDQRKRVQAYQEVESARQKAEKAKQDAEVAKKNYEAAQKELNQHINDLNKEEGERQKSNNSKKAQSYTNQSTRSHSSTPPRIYGGVDAHASASTSTSHGSYPSVSANANTQSTVYGSTGNDNFASSRTWNGYKASH</sequence>
<feature type="compositionally biased region" description="Polar residues" evidence="1">
    <location>
        <begin position="285"/>
        <end position="306"/>
    </location>
</feature>
<accession>A0AAD2CWZ2</accession>
<dbReference type="PROSITE" id="PS51257">
    <property type="entry name" value="PROKAR_LIPOPROTEIN"/>
    <property type="match status" value="1"/>
</dbReference>
<feature type="compositionally biased region" description="Low complexity" evidence="1">
    <location>
        <begin position="315"/>
        <end position="325"/>
    </location>
</feature>
<feature type="compositionally biased region" description="Polar residues" evidence="1">
    <location>
        <begin position="171"/>
        <end position="183"/>
    </location>
</feature>
<gene>
    <name evidence="3" type="ORF">ECRASSUSDP1_LOCUS14470</name>
</gene>
<keyword evidence="4" id="KW-1185">Reference proteome</keyword>
<reference evidence="3" key="1">
    <citation type="submission" date="2023-07" db="EMBL/GenBank/DDBJ databases">
        <authorList>
            <consortium name="AG Swart"/>
            <person name="Singh M."/>
            <person name="Singh A."/>
            <person name="Seah K."/>
            <person name="Emmerich C."/>
        </authorList>
    </citation>
    <scope>NUCLEOTIDE SEQUENCE</scope>
    <source>
        <strain evidence="3">DP1</strain>
    </source>
</reference>
<proteinExistence type="predicted"/>
<feature type="region of interest" description="Disordered" evidence="1">
    <location>
        <begin position="278"/>
        <end position="363"/>
    </location>
</feature>
<keyword evidence="2" id="KW-0732">Signal</keyword>